<dbReference type="AlphaFoldDB" id="A0A1Y1K5D5"/>
<protein>
    <submittedName>
        <fullName evidence="1">Uncharacterized protein</fullName>
    </submittedName>
</protein>
<evidence type="ECO:0000313" key="1">
    <source>
        <dbReference type="EMBL" id="JAV56613.1"/>
    </source>
</evidence>
<name>A0A1Y1K5D5_PHOPY</name>
<organism evidence="1">
    <name type="scientific">Photinus pyralis</name>
    <name type="common">Common eastern firefly</name>
    <name type="synonym">Lampyris pyralis</name>
    <dbReference type="NCBI Taxonomy" id="7054"/>
    <lineage>
        <taxon>Eukaryota</taxon>
        <taxon>Metazoa</taxon>
        <taxon>Ecdysozoa</taxon>
        <taxon>Arthropoda</taxon>
        <taxon>Hexapoda</taxon>
        <taxon>Insecta</taxon>
        <taxon>Pterygota</taxon>
        <taxon>Neoptera</taxon>
        <taxon>Endopterygota</taxon>
        <taxon>Coleoptera</taxon>
        <taxon>Polyphaga</taxon>
        <taxon>Elateriformia</taxon>
        <taxon>Elateroidea</taxon>
        <taxon>Lampyridae</taxon>
        <taxon>Lampyrinae</taxon>
        <taxon>Photinus</taxon>
    </lineage>
</organism>
<dbReference type="EMBL" id="GEZM01092289">
    <property type="protein sequence ID" value="JAV56613.1"/>
    <property type="molecule type" value="Transcribed_RNA"/>
</dbReference>
<sequence length="99" mass="10861">MGKLPSAKSHDVNFSLELVHNMTTVKPAQLIGLISTNNACEKPALRSAVRTGAGMRRDELRRFQARVMVQVGDLQRLRLLSTSTASCSDNTSRTEKYGA</sequence>
<proteinExistence type="predicted"/>
<accession>A0A1Y1K5D5</accession>
<reference evidence="1" key="1">
    <citation type="journal article" date="2016" name="Sci. Rep.">
        <title>Molecular characterization of firefly nuptial gifts: a multi-omics approach sheds light on postcopulatory sexual selection.</title>
        <authorList>
            <person name="Al-Wathiqui N."/>
            <person name="Fallon T.R."/>
            <person name="South A."/>
            <person name="Weng J.K."/>
            <person name="Lewis S.M."/>
        </authorList>
    </citation>
    <scope>NUCLEOTIDE SEQUENCE</scope>
</reference>